<dbReference type="OrthoDB" id="6584804at2759"/>
<accession>A0A6G0YBD1</accession>
<organism evidence="1 2">
    <name type="scientific">Aphis craccivora</name>
    <name type="common">Cowpea aphid</name>
    <dbReference type="NCBI Taxonomy" id="307492"/>
    <lineage>
        <taxon>Eukaryota</taxon>
        <taxon>Metazoa</taxon>
        <taxon>Ecdysozoa</taxon>
        <taxon>Arthropoda</taxon>
        <taxon>Hexapoda</taxon>
        <taxon>Insecta</taxon>
        <taxon>Pterygota</taxon>
        <taxon>Neoptera</taxon>
        <taxon>Paraneoptera</taxon>
        <taxon>Hemiptera</taxon>
        <taxon>Sternorrhyncha</taxon>
        <taxon>Aphidomorpha</taxon>
        <taxon>Aphidoidea</taxon>
        <taxon>Aphididae</taxon>
        <taxon>Aphidini</taxon>
        <taxon>Aphis</taxon>
        <taxon>Aphis</taxon>
    </lineage>
</organism>
<sequence>ERAFSSYTFIKNKYRNRLSVSSDLRVYLSSVEPDFKKLSASKQAQGSH</sequence>
<dbReference type="Proteomes" id="UP000478052">
    <property type="component" value="Unassembled WGS sequence"/>
</dbReference>
<proteinExistence type="predicted"/>
<feature type="non-terminal residue" evidence="1">
    <location>
        <position position="48"/>
    </location>
</feature>
<evidence type="ECO:0000313" key="1">
    <source>
        <dbReference type="EMBL" id="KAF0752755.1"/>
    </source>
</evidence>
<dbReference type="AlphaFoldDB" id="A0A6G0YBD1"/>
<keyword evidence="2" id="KW-1185">Reference proteome</keyword>
<evidence type="ECO:0000313" key="2">
    <source>
        <dbReference type="Proteomes" id="UP000478052"/>
    </source>
</evidence>
<gene>
    <name evidence="1" type="ORF">FWK35_00022824</name>
</gene>
<protein>
    <submittedName>
        <fullName evidence="1">Zinc finger BED domain-containing protein 5-like</fullName>
    </submittedName>
</protein>
<comment type="caution">
    <text evidence="1">The sequence shown here is derived from an EMBL/GenBank/DDBJ whole genome shotgun (WGS) entry which is preliminary data.</text>
</comment>
<reference evidence="1 2" key="1">
    <citation type="submission" date="2019-08" db="EMBL/GenBank/DDBJ databases">
        <title>Whole genome of Aphis craccivora.</title>
        <authorList>
            <person name="Voronova N.V."/>
            <person name="Shulinski R.S."/>
            <person name="Bandarenka Y.V."/>
            <person name="Zhorov D.G."/>
            <person name="Warner D."/>
        </authorList>
    </citation>
    <scope>NUCLEOTIDE SEQUENCE [LARGE SCALE GENOMIC DNA]</scope>
    <source>
        <strain evidence="1">180601</strain>
        <tissue evidence="1">Whole Body</tissue>
    </source>
</reference>
<dbReference type="EMBL" id="VUJU01004943">
    <property type="protein sequence ID" value="KAF0752755.1"/>
    <property type="molecule type" value="Genomic_DNA"/>
</dbReference>
<name>A0A6G0YBD1_APHCR</name>
<feature type="non-terminal residue" evidence="1">
    <location>
        <position position="1"/>
    </location>
</feature>